<dbReference type="Pfam" id="PF00194">
    <property type="entry name" value="Carb_anhydrase"/>
    <property type="match status" value="1"/>
</dbReference>
<evidence type="ECO:0000256" key="1">
    <source>
        <dbReference type="ARBA" id="ARBA00010718"/>
    </source>
</evidence>
<evidence type="ECO:0000313" key="7">
    <source>
        <dbReference type="Proteomes" id="UP000261620"/>
    </source>
</evidence>
<protein>
    <recommendedName>
        <fullName evidence="4">Carbonic anhydrase</fullName>
        <ecNumber evidence="4">4.2.1.1</ecNumber>
    </recommendedName>
</protein>
<dbReference type="PANTHER" id="PTHR18952">
    <property type="entry name" value="CARBONIC ANHYDRASE"/>
    <property type="match status" value="1"/>
</dbReference>
<evidence type="ECO:0000259" key="5">
    <source>
        <dbReference type="PROSITE" id="PS51144"/>
    </source>
</evidence>
<organism evidence="6 7">
    <name type="scientific">Mola mola</name>
    <name type="common">Ocean sunfish</name>
    <name type="synonym">Tetraodon mola</name>
    <dbReference type="NCBI Taxonomy" id="94237"/>
    <lineage>
        <taxon>Eukaryota</taxon>
        <taxon>Metazoa</taxon>
        <taxon>Chordata</taxon>
        <taxon>Craniata</taxon>
        <taxon>Vertebrata</taxon>
        <taxon>Euteleostomi</taxon>
        <taxon>Actinopterygii</taxon>
        <taxon>Neopterygii</taxon>
        <taxon>Teleostei</taxon>
        <taxon>Neoteleostei</taxon>
        <taxon>Acanthomorphata</taxon>
        <taxon>Eupercaria</taxon>
        <taxon>Tetraodontiformes</taxon>
        <taxon>Molidae</taxon>
        <taxon>Mola</taxon>
    </lineage>
</organism>
<dbReference type="InterPro" id="IPR001148">
    <property type="entry name" value="CA_dom"/>
</dbReference>
<keyword evidence="2 4" id="KW-0479">Metal-binding</keyword>
<dbReference type="GO" id="GO:0005886">
    <property type="term" value="C:plasma membrane"/>
    <property type="evidence" value="ECO:0007669"/>
    <property type="project" value="TreeGrafter"/>
</dbReference>
<dbReference type="SMART" id="SM01057">
    <property type="entry name" value="Carb_anhydrase"/>
    <property type="match status" value="1"/>
</dbReference>
<reference evidence="6" key="2">
    <citation type="submission" date="2025-09" db="UniProtKB">
        <authorList>
            <consortium name="Ensembl"/>
        </authorList>
    </citation>
    <scope>IDENTIFICATION</scope>
</reference>
<evidence type="ECO:0000256" key="2">
    <source>
        <dbReference type="ARBA" id="ARBA00022723"/>
    </source>
</evidence>
<dbReference type="InterPro" id="IPR018338">
    <property type="entry name" value="Carbonic_anhydrase_a-class_CS"/>
</dbReference>
<dbReference type="PROSITE" id="PS51144">
    <property type="entry name" value="ALPHA_CA_2"/>
    <property type="match status" value="1"/>
</dbReference>
<evidence type="ECO:0000313" key="6">
    <source>
        <dbReference type="Ensembl" id="ENSMMOP00000001963.1"/>
    </source>
</evidence>
<evidence type="ECO:0000256" key="4">
    <source>
        <dbReference type="RuleBase" id="RU367011"/>
    </source>
</evidence>
<dbReference type="PANTHER" id="PTHR18952:SF200">
    <property type="entry name" value="CARBONIC ANHYDRASE"/>
    <property type="match status" value="1"/>
</dbReference>
<reference evidence="6" key="1">
    <citation type="submission" date="2025-08" db="UniProtKB">
        <authorList>
            <consortium name="Ensembl"/>
        </authorList>
    </citation>
    <scope>IDENTIFICATION</scope>
</reference>
<comment type="catalytic activity">
    <reaction evidence="4">
        <text>hydrogencarbonate + H(+) = CO2 + H2O</text>
        <dbReference type="Rhea" id="RHEA:10748"/>
        <dbReference type="ChEBI" id="CHEBI:15377"/>
        <dbReference type="ChEBI" id="CHEBI:15378"/>
        <dbReference type="ChEBI" id="CHEBI:16526"/>
        <dbReference type="ChEBI" id="CHEBI:17544"/>
        <dbReference type="EC" id="4.2.1.1"/>
    </reaction>
</comment>
<dbReference type="GO" id="GO:0004089">
    <property type="term" value="F:carbonate dehydratase activity"/>
    <property type="evidence" value="ECO:0007669"/>
    <property type="project" value="UniProtKB-UniRule"/>
</dbReference>
<proteinExistence type="inferred from homology"/>
<dbReference type="AlphaFoldDB" id="A0A3Q3VMV7"/>
<keyword evidence="7" id="KW-1185">Reference proteome</keyword>
<comment type="cofactor">
    <cofactor evidence="4">
        <name>Zn(2+)</name>
        <dbReference type="ChEBI" id="CHEBI:29105"/>
    </cofactor>
</comment>
<dbReference type="Gene3D" id="3.10.200.10">
    <property type="entry name" value="Alpha carbonic anhydrase"/>
    <property type="match status" value="1"/>
</dbReference>
<name>A0A3Q3VMV7_MOLML</name>
<feature type="domain" description="Alpha-carbonic anhydrase" evidence="5">
    <location>
        <begin position="2"/>
        <end position="221"/>
    </location>
</feature>
<dbReference type="PROSITE" id="PS00162">
    <property type="entry name" value="ALPHA_CA_1"/>
    <property type="match status" value="1"/>
</dbReference>
<keyword evidence="3 4" id="KW-0862">Zinc</keyword>
<dbReference type="EC" id="4.2.1.1" evidence="4"/>
<comment type="similarity">
    <text evidence="1 4">Belongs to the alpha-carbonic anhydrase family.</text>
</comment>
<dbReference type="InterPro" id="IPR023561">
    <property type="entry name" value="Carbonic_anhydrase_a-class"/>
</dbReference>
<dbReference type="Ensembl" id="ENSMMOT00000001998.1">
    <property type="protein sequence ID" value="ENSMMOP00000001963.1"/>
    <property type="gene ID" value="ENSMMOG00000001637.1"/>
</dbReference>
<evidence type="ECO:0000256" key="3">
    <source>
        <dbReference type="ARBA" id="ARBA00022833"/>
    </source>
</evidence>
<dbReference type="SUPFAM" id="SSF51069">
    <property type="entry name" value="Carbonic anhydrase"/>
    <property type="match status" value="1"/>
</dbReference>
<dbReference type="Proteomes" id="UP000261620">
    <property type="component" value="Unplaced"/>
</dbReference>
<accession>A0A3Q3VMV7</accession>
<keyword evidence="4" id="KW-0456">Lyase</keyword>
<comment type="function">
    <text evidence="4">Reversible hydration of carbon dioxide.</text>
</comment>
<sequence length="221" mass="24643">CVTLPFTEHTPSHWGDLSGSFCGENRQSPIDIVTSHVETDHNLGNFTFVNFNSRSAIKSITNNRHTENEVEVSGGGLSATYSTIQFHFHWGDTEHHPGSEHTVDGLRYPMEMHIVSLKKGLSVSQAIEDSSGIAVLGFFLNVSCWYQKHELNINSSFSIDDLIGNVDLTKFYRYMGSLTTPSCNEAVVWTVFQQPINISKNLVSCTVRIYVGSMKVEGHDQ</sequence>
<dbReference type="GO" id="GO:0008270">
    <property type="term" value="F:zinc ion binding"/>
    <property type="evidence" value="ECO:0007669"/>
    <property type="project" value="UniProtKB-UniRule"/>
</dbReference>
<dbReference type="InterPro" id="IPR036398">
    <property type="entry name" value="CA_dom_sf"/>
</dbReference>